<feature type="region of interest" description="Disordered" evidence="8">
    <location>
        <begin position="121"/>
        <end position="255"/>
    </location>
</feature>
<dbReference type="FunCoup" id="G3SVS9">
    <property type="interactions" value="223"/>
</dbReference>
<dbReference type="InterPro" id="IPR007707">
    <property type="entry name" value="TACC_C"/>
</dbReference>
<evidence type="ECO:0000256" key="8">
    <source>
        <dbReference type="SAM" id="MobiDB-lite"/>
    </source>
</evidence>
<dbReference type="GO" id="GO:0005737">
    <property type="term" value="C:cytoplasm"/>
    <property type="evidence" value="ECO:0007669"/>
    <property type="project" value="TreeGrafter"/>
</dbReference>
<dbReference type="HOGENOM" id="CLU_013959_0_0_1"/>
<name>G3SVS9_LOXAF</name>
<protein>
    <recommendedName>
        <fullName evidence="9">Transforming acidic coiled-coil-containing protein C-terminal domain-containing protein</fullName>
    </recommendedName>
</protein>
<keyword evidence="3" id="KW-0963">Cytoplasm</keyword>
<sequence>MSLQMLKDENISGDKTTENRDFLFSPPELTGRSSAFRLSQKENVPPKSIAKAMKVTFQTPLRDPQTHRILSPSVTSKPEIPFTVDDTAGLENFHPIWTQKDRSPEGPCGEVPLADLTGVAPACSKDTCAPQEDEQKLLASTMGDAEASGAPVPLDEAQALAPAHASGLVDTAPASPSRAERAVTLSPQKEEGPRQMADSAKSEPIKLEFDFSDNVASKRAPPPKRPEARPTCSVAEPLSAEASPPRVEPGQHHQGPSCLLTHHCPQLAAPLAVALSVSDASVPTVSLGSEPTTTPAEPTTTPAEPTPSLDLTKESFRDPAEVLGTGAEVDYLEQFGASSFKESALRKQSLYLKFDPLLKDSPNRLVPVATQTSSTQAAGTPSSGSLSEARLVEFDFLGSLDVPVPSPPACVLGPGGPPLQVGPIVDVLRYSQQDLDAAVKTLQMENLELKSRCEELYAKNQEMGKIMDEFEGIARQVTEEAKKEKELAEAKIQKVLKERDQLTTDLNSMEKSFSDLFKRLEKQKEVIEGYHKNEESLKKCVEDYILRIEKESQRYQALKAHAEEKLTLANEEITQVRSKAQAEALAFQASLRKEQMRVHSLEKTIEQKTKENEELTRICDDLISKMEKI</sequence>
<dbReference type="InterPro" id="IPR039915">
    <property type="entry name" value="TACC"/>
</dbReference>
<dbReference type="PANTHER" id="PTHR13924">
    <property type="entry name" value="TRANSFORMING ACIDIC COILED-COIL CONTAINING PROTEIN 1/2"/>
    <property type="match status" value="1"/>
</dbReference>
<evidence type="ECO:0000256" key="5">
    <source>
        <dbReference type="ARBA" id="ARBA00023054"/>
    </source>
</evidence>
<accession>G3SVS9</accession>
<dbReference type="PANTHER" id="PTHR13924:SF4">
    <property type="entry name" value="TRANSFORMING ACIDIC COILED-COIL-CONTAINING PROTEIN 3"/>
    <property type="match status" value="1"/>
</dbReference>
<dbReference type="InterPro" id="IPR057663">
    <property type="entry name" value="TACC3_Aurora-A_bind"/>
</dbReference>
<comment type="similarity">
    <text evidence="2">Belongs to the TACC family.</text>
</comment>
<feature type="coiled-coil region" evidence="7">
    <location>
        <begin position="545"/>
        <end position="625"/>
    </location>
</feature>
<dbReference type="Ensembl" id="ENSLAFT00000005223.3">
    <property type="protein sequence ID" value="ENSLAFP00000004371.3"/>
    <property type="gene ID" value="ENSLAFG00000005224.3"/>
</dbReference>
<dbReference type="Proteomes" id="UP000007646">
    <property type="component" value="Unassembled WGS sequence"/>
</dbReference>
<feature type="region of interest" description="Disordered" evidence="8">
    <location>
        <begin position="1"/>
        <end position="28"/>
    </location>
</feature>
<dbReference type="InParanoid" id="G3SVS9"/>
<keyword evidence="4" id="KW-0597">Phosphoprotein</keyword>
<evidence type="ECO:0000256" key="4">
    <source>
        <dbReference type="ARBA" id="ARBA00022553"/>
    </source>
</evidence>
<dbReference type="OMA" id="HRAEEEC"/>
<evidence type="ECO:0000256" key="7">
    <source>
        <dbReference type="SAM" id="Coils"/>
    </source>
</evidence>
<keyword evidence="11" id="KW-1185">Reference proteome</keyword>
<feature type="compositionally biased region" description="Low complexity" evidence="8">
    <location>
        <begin position="290"/>
        <end position="307"/>
    </location>
</feature>
<dbReference type="GO" id="GO:0021987">
    <property type="term" value="P:cerebral cortex development"/>
    <property type="evidence" value="ECO:0007669"/>
    <property type="project" value="TreeGrafter"/>
</dbReference>
<feature type="region of interest" description="Disordered" evidence="8">
    <location>
        <begin position="283"/>
        <end position="311"/>
    </location>
</feature>
<evidence type="ECO:0000256" key="1">
    <source>
        <dbReference type="ARBA" id="ARBA00004245"/>
    </source>
</evidence>
<reference evidence="10" key="2">
    <citation type="submission" date="2025-08" db="UniProtKB">
        <authorList>
            <consortium name="Ensembl"/>
        </authorList>
    </citation>
    <scope>IDENTIFICATION</scope>
    <source>
        <strain evidence="10">Isolate ISIS603380</strain>
    </source>
</reference>
<feature type="compositionally biased region" description="Basic and acidic residues" evidence="8">
    <location>
        <begin position="1"/>
        <end position="21"/>
    </location>
</feature>
<reference evidence="10 11" key="1">
    <citation type="submission" date="2009-06" db="EMBL/GenBank/DDBJ databases">
        <title>The Genome Sequence of Loxodonta africana (African elephant).</title>
        <authorList>
            <person name="Di Palma F."/>
            <person name="Heiman D."/>
            <person name="Young S."/>
            <person name="Johnson J."/>
            <person name="Lander E.S."/>
            <person name="Lindblad-Toh K."/>
        </authorList>
    </citation>
    <scope>NUCLEOTIDE SEQUENCE [LARGE SCALE GENOMIC DNA]</scope>
    <source>
        <strain evidence="10 11">Isolate ISIS603380</strain>
    </source>
</reference>
<dbReference type="STRING" id="9785.ENSLAFP00000004371"/>
<feature type="coiled-coil region" evidence="7">
    <location>
        <begin position="439"/>
        <end position="512"/>
    </location>
</feature>
<evidence type="ECO:0000313" key="11">
    <source>
        <dbReference type="Proteomes" id="UP000007646"/>
    </source>
</evidence>
<dbReference type="Gene3D" id="1.20.5.1700">
    <property type="match status" value="1"/>
</dbReference>
<proteinExistence type="inferred from homology"/>
<reference evidence="10" key="3">
    <citation type="submission" date="2025-09" db="UniProtKB">
        <authorList>
            <consortium name="Ensembl"/>
        </authorList>
    </citation>
    <scope>IDENTIFICATION</scope>
    <source>
        <strain evidence="10">Isolate ISIS603380</strain>
    </source>
</reference>
<evidence type="ECO:0000256" key="6">
    <source>
        <dbReference type="ARBA" id="ARBA00023212"/>
    </source>
</evidence>
<dbReference type="GeneTree" id="ENSGT00940000158858"/>
<dbReference type="GO" id="GO:0007097">
    <property type="term" value="P:nuclear migration"/>
    <property type="evidence" value="ECO:0007669"/>
    <property type="project" value="TreeGrafter"/>
</dbReference>
<keyword evidence="5 7" id="KW-0175">Coiled coil</keyword>
<evidence type="ECO:0000313" key="10">
    <source>
        <dbReference type="Ensembl" id="ENSLAFP00000004371.3"/>
    </source>
</evidence>
<feature type="compositionally biased region" description="Basic and acidic residues" evidence="8">
    <location>
        <begin position="200"/>
        <end position="209"/>
    </location>
</feature>
<evidence type="ECO:0000256" key="3">
    <source>
        <dbReference type="ARBA" id="ARBA00022490"/>
    </source>
</evidence>
<dbReference type="FunFam" id="1.20.5.1700:FF:000001">
    <property type="entry name" value="Transforming acidic coiled-coil-containing protein 1 isoform 2"/>
    <property type="match status" value="1"/>
</dbReference>
<evidence type="ECO:0000259" key="9">
    <source>
        <dbReference type="Pfam" id="PF05010"/>
    </source>
</evidence>
<dbReference type="GO" id="GO:0007052">
    <property type="term" value="P:mitotic spindle organization"/>
    <property type="evidence" value="ECO:0007669"/>
    <property type="project" value="InterPro"/>
</dbReference>
<keyword evidence="6" id="KW-0206">Cytoskeleton</keyword>
<comment type="subcellular location">
    <subcellularLocation>
        <location evidence="1">Cytoplasm</location>
        <location evidence="1">Cytoskeleton</location>
    </subcellularLocation>
</comment>
<organism evidence="10 11">
    <name type="scientific">Loxodonta africana</name>
    <name type="common">African elephant</name>
    <dbReference type="NCBI Taxonomy" id="9785"/>
    <lineage>
        <taxon>Eukaryota</taxon>
        <taxon>Metazoa</taxon>
        <taxon>Chordata</taxon>
        <taxon>Craniata</taxon>
        <taxon>Vertebrata</taxon>
        <taxon>Euteleostomi</taxon>
        <taxon>Mammalia</taxon>
        <taxon>Eutheria</taxon>
        <taxon>Afrotheria</taxon>
        <taxon>Proboscidea</taxon>
        <taxon>Elephantidae</taxon>
        <taxon>Loxodonta</taxon>
    </lineage>
</organism>
<dbReference type="eggNOG" id="ENOG502QQ1G">
    <property type="taxonomic scope" value="Eukaryota"/>
</dbReference>
<dbReference type="AlphaFoldDB" id="G3SVS9"/>
<feature type="domain" description="Transforming acidic coiled-coil-containing protein C-terminal" evidence="9">
    <location>
        <begin position="430"/>
        <end position="623"/>
    </location>
</feature>
<evidence type="ECO:0000256" key="2">
    <source>
        <dbReference type="ARBA" id="ARBA00009423"/>
    </source>
</evidence>
<dbReference type="Pfam" id="PF05010">
    <property type="entry name" value="TACC_C"/>
    <property type="match status" value="1"/>
</dbReference>
<dbReference type="GO" id="GO:0005856">
    <property type="term" value="C:cytoskeleton"/>
    <property type="evidence" value="ECO:0007669"/>
    <property type="project" value="UniProtKB-SubCell"/>
</dbReference>
<dbReference type="Pfam" id="PF25777">
    <property type="entry name" value="Aurora-A_bind_TACC3"/>
    <property type="match status" value="1"/>
</dbReference>